<keyword evidence="2" id="KW-1133">Transmembrane helix</keyword>
<feature type="compositionally biased region" description="Low complexity" evidence="1">
    <location>
        <begin position="19"/>
        <end position="29"/>
    </location>
</feature>
<name>A0A8T1X1Z1_9STRA</name>
<evidence type="ECO:0000256" key="2">
    <source>
        <dbReference type="SAM" id="Phobius"/>
    </source>
</evidence>
<evidence type="ECO:0000313" key="4">
    <source>
        <dbReference type="Proteomes" id="UP000693981"/>
    </source>
</evidence>
<accession>A0A8T1X1Z1</accession>
<dbReference type="AlphaFoldDB" id="A0A8T1X1Z1"/>
<dbReference type="OrthoDB" id="160470at2759"/>
<reference evidence="3" key="1">
    <citation type="submission" date="2021-02" db="EMBL/GenBank/DDBJ databases">
        <authorList>
            <person name="Palmer J.M."/>
        </authorList>
    </citation>
    <scope>NUCLEOTIDE SEQUENCE</scope>
    <source>
        <strain evidence="3">SCRP23</strain>
    </source>
</reference>
<evidence type="ECO:0000256" key="1">
    <source>
        <dbReference type="SAM" id="MobiDB-lite"/>
    </source>
</evidence>
<feature type="region of interest" description="Disordered" evidence="1">
    <location>
        <begin position="1"/>
        <end position="29"/>
    </location>
</feature>
<keyword evidence="2" id="KW-0812">Transmembrane</keyword>
<gene>
    <name evidence="3" type="ORF">PHYBOEH_009390</name>
</gene>
<organism evidence="3 4">
    <name type="scientific">Phytophthora boehmeriae</name>
    <dbReference type="NCBI Taxonomy" id="109152"/>
    <lineage>
        <taxon>Eukaryota</taxon>
        <taxon>Sar</taxon>
        <taxon>Stramenopiles</taxon>
        <taxon>Oomycota</taxon>
        <taxon>Peronosporomycetes</taxon>
        <taxon>Peronosporales</taxon>
        <taxon>Peronosporaceae</taxon>
        <taxon>Phytophthora</taxon>
    </lineage>
</organism>
<protein>
    <submittedName>
        <fullName evidence="3">Uncharacterized protein</fullName>
    </submittedName>
</protein>
<evidence type="ECO:0000313" key="3">
    <source>
        <dbReference type="EMBL" id="KAG7399224.1"/>
    </source>
</evidence>
<proteinExistence type="predicted"/>
<keyword evidence="4" id="KW-1185">Reference proteome</keyword>
<dbReference type="Proteomes" id="UP000693981">
    <property type="component" value="Unassembled WGS sequence"/>
</dbReference>
<dbReference type="EMBL" id="JAGDFL010000059">
    <property type="protein sequence ID" value="KAG7399224.1"/>
    <property type="molecule type" value="Genomic_DNA"/>
</dbReference>
<feature type="transmembrane region" description="Helical" evidence="2">
    <location>
        <begin position="33"/>
        <end position="54"/>
    </location>
</feature>
<sequence length="614" mass="64053">MGSEKPLDAAQVKMEAATSSKSGDSCSSSSKKACILGLVGFIFVLLNLAALWALHFADRPVTKSSINKSVRAATRFTTSEFTSTVGTPTVGDAVSLNTNGVLRKGAGTTGYLNKLSVGANLQGVSYINFAPLGTTKSFYTTNVMSYLRKTDSATESVVTTITYDPTGKTLTQGDIDTTNNVLAGTVRGLATLSDTQMAVLVVGTTIAVAPVTLDATGKVTVAKTKTKDVATSSIANFIGALSSSAFVVAFYDPYNASATSWSQRVKVGTLATDGTITLSASVAFGGQNDATTINNFGSPLALKALATTTTAGFIIPYFDEVYSGSATPKGLCVTSSIVSAGTPATFSTPVCNSAYRPGFLIESIALSSSAMAIAFHDKANNNALTVAVVTVNPTDSSLHFRSNYVFKEVNGDFDWYKALYGGYSPTPRLRVLSGNRLVVSFLNPTLAGRLSVRVLGFSPSTLAFHDLTPVLPVAPSTFTLAVMSATNTHDPITHDTIPVGDDGFVTAYVGNRDNTVHQNFAVVETFGNPLGVMQSLSDDSTSVTMQGAAEVSGLTAGKMHYAMTSGDVVAPDTTSTNSNSPDFFYTSGDAVIITRDSRVGMAVDDDTLFVATSF</sequence>
<comment type="caution">
    <text evidence="3">The sequence shown here is derived from an EMBL/GenBank/DDBJ whole genome shotgun (WGS) entry which is preliminary data.</text>
</comment>
<keyword evidence="2" id="KW-0472">Membrane</keyword>